<gene>
    <name evidence="6" type="ORF">BGC33_12590</name>
    <name evidence="4" type="ORF">MS2017_0754</name>
    <name evidence="5" type="ORF">THERMOS_1288</name>
</gene>
<dbReference type="Proteomes" id="UP000643672">
    <property type="component" value="Unassembled WGS sequence"/>
</dbReference>
<dbReference type="InterPro" id="IPR045584">
    <property type="entry name" value="Pilin-like"/>
</dbReference>
<evidence type="ECO:0000256" key="1">
    <source>
        <dbReference type="PIRNR" id="PIRNR002786"/>
    </source>
</evidence>
<dbReference type="RefSeq" id="WP_071563855.1">
    <property type="nucleotide sequence ID" value="NZ_CAESAQ020000064.1"/>
</dbReference>
<organism evidence="6 7">
    <name type="scientific">Bathymodiolus thermophilus thioautotrophic gill symbiont</name>
    <dbReference type="NCBI Taxonomy" id="2360"/>
    <lineage>
        <taxon>Bacteria</taxon>
        <taxon>Pseudomonadati</taxon>
        <taxon>Pseudomonadota</taxon>
        <taxon>Gammaproteobacteria</taxon>
        <taxon>sulfur-oxidizing symbionts</taxon>
    </lineage>
</organism>
<dbReference type="EMBL" id="CP024634">
    <property type="protein sequence ID" value="AYQ56482.1"/>
    <property type="molecule type" value="Genomic_DNA"/>
</dbReference>
<dbReference type="SUPFAM" id="SSF81585">
    <property type="entry name" value="PsbU/PolX domain-like"/>
    <property type="match status" value="1"/>
</dbReference>
<dbReference type="EMBL" id="MIQH01000410">
    <property type="protein sequence ID" value="OIR25082.1"/>
    <property type="molecule type" value="Genomic_DNA"/>
</dbReference>
<reference evidence="7" key="1">
    <citation type="submission" date="2016-09" db="EMBL/GenBank/DDBJ databases">
        <title>Genome Sequence of Bathymodiolus thermophilus sulfur-oxidizing gill endosymbiont.</title>
        <authorList>
            <person name="Ponnudurai R."/>
            <person name="Kleiner M."/>
            <person name="Sayavedra L."/>
            <person name="Thuermer A."/>
            <person name="Felbeck H."/>
            <person name="Schlueter R."/>
            <person name="Schweder T."/>
            <person name="Markert S."/>
        </authorList>
    </citation>
    <scope>NUCLEOTIDE SEQUENCE [LARGE SCALE GENOMIC DNA]</scope>
    <source>
        <strain evidence="7">BAT/CrabSpa'14</strain>
    </source>
</reference>
<dbReference type="GO" id="GO:0005886">
    <property type="term" value="C:plasma membrane"/>
    <property type="evidence" value="ECO:0007669"/>
    <property type="project" value="UniProtKB-SubCell"/>
</dbReference>
<keyword evidence="1" id="KW-0813">Transport</keyword>
<feature type="domain" description="T2SS protein K second SAM-like" evidence="3">
    <location>
        <begin position="190"/>
        <end position="225"/>
    </location>
</feature>
<evidence type="ECO:0000313" key="9">
    <source>
        <dbReference type="Proteomes" id="UP000643672"/>
    </source>
</evidence>
<dbReference type="PANTHER" id="PTHR38831:SF1">
    <property type="entry name" value="TYPE II SECRETION SYSTEM PROTEIN K-RELATED"/>
    <property type="match status" value="1"/>
</dbReference>
<evidence type="ECO:0000313" key="4">
    <source>
        <dbReference type="EMBL" id="AYQ56482.1"/>
    </source>
</evidence>
<dbReference type="InterPro" id="IPR005628">
    <property type="entry name" value="GspK"/>
</dbReference>
<comment type="subcellular location">
    <subcellularLocation>
        <location evidence="1">Cell inner membrane</location>
    </subcellularLocation>
</comment>
<dbReference type="AlphaFoldDB" id="A0A1J5TWE6"/>
<keyword evidence="1 2" id="KW-0472">Membrane</keyword>
<name>A0A1J5TWE6_9GAMM</name>
<dbReference type="GO" id="GO:0009306">
    <property type="term" value="P:protein secretion"/>
    <property type="evidence" value="ECO:0007669"/>
    <property type="project" value="InterPro"/>
</dbReference>
<dbReference type="OrthoDB" id="9788973at2"/>
<evidence type="ECO:0000256" key="2">
    <source>
        <dbReference type="SAM" id="Phobius"/>
    </source>
</evidence>
<reference evidence="6" key="2">
    <citation type="journal article" date="2017" name="Stand. Genomic Sci.">
        <title>Genome sequence of the sulfur-oxidizing Bathymodiolus thermophilus gill endosymbiont.</title>
        <authorList>
            <person name="Ponnudurai R."/>
            <person name="Sayavedra L."/>
            <person name="Kleiner M."/>
            <person name="Heiden S.E."/>
            <person name="Thurmer A."/>
            <person name="Felbeck H."/>
            <person name="Schluter R."/>
            <person name="Sievert S.M."/>
            <person name="Daniel R."/>
            <person name="Schweder T."/>
            <person name="Markert S."/>
        </authorList>
    </citation>
    <scope>NUCLEOTIDE SEQUENCE</scope>
    <source>
        <strain evidence="6">BAT/CrabSpa'14</strain>
    </source>
</reference>
<dbReference type="KEGG" id="bthg:MS2017_0754"/>
<protein>
    <recommendedName>
        <fullName evidence="1">Type II secretion system protein K</fullName>
    </recommendedName>
</protein>
<reference evidence="4 8" key="3">
    <citation type="submission" date="2017-11" db="EMBL/GenBank/DDBJ databases">
        <title>Genome sequence of the bacterial symbiont EPR9N from a vent mussel Bathymodiolus thermophilus.</title>
        <authorList>
            <person name="Won Y.-J."/>
        </authorList>
    </citation>
    <scope>NUCLEOTIDE SEQUENCE [LARGE SCALE GENOMIC DNA]</scope>
    <source>
        <strain evidence="4 8">EPR9N</strain>
    </source>
</reference>
<keyword evidence="2" id="KW-1133">Transmembrane helix</keyword>
<evidence type="ECO:0000259" key="3">
    <source>
        <dbReference type="Pfam" id="PF03934"/>
    </source>
</evidence>
<sequence>MQKSHEKGVVLISVLIIVAMISLVVNMMWQQQALSLKNTENSIYTQQAVNYLYSMESWVKSILKKDDHKIDELGEDWATTIPPIPVPNGTIEGKIFDLQARFNINKLLQTKKDESRVYIDPDYRGFLDMLNTMLEQDYMSDPILEHINAQQSLPKFEHISQLKLVEGISLKNYLKIRPYLYAYENIEAKVNINTASEEVITALYPDSVEEIISGRPFKSTDDVYKIIRKPLTGTALRQAKKKFETLIDIKSDYFLLEANVNINDIHLKAQTLFHRQEKSINIVERTYRQILQ</sequence>
<reference evidence="5 9" key="4">
    <citation type="submission" date="2020-05" db="EMBL/GenBank/DDBJ databases">
        <authorList>
            <person name="Petersen J."/>
            <person name="Sayavedra L."/>
        </authorList>
    </citation>
    <scope>NUCLEOTIDE SEQUENCE [LARGE SCALE GENOMIC DNA]</scope>
    <source>
        <strain evidence="5">B thermophilus SOXS</strain>
    </source>
</reference>
<dbReference type="Proteomes" id="UP000182798">
    <property type="component" value="Unassembled WGS sequence"/>
</dbReference>
<evidence type="ECO:0000313" key="5">
    <source>
        <dbReference type="EMBL" id="CAB5500904.1"/>
    </source>
</evidence>
<proteinExistence type="inferred from homology"/>
<dbReference type="PANTHER" id="PTHR38831">
    <property type="entry name" value="TYPE II SECRETION SYSTEM PROTEIN K"/>
    <property type="match status" value="1"/>
</dbReference>
<keyword evidence="1" id="KW-0997">Cell inner membrane</keyword>
<dbReference type="NCBIfam" id="NF037980">
    <property type="entry name" value="T2SS_GspK"/>
    <property type="match status" value="1"/>
</dbReference>
<dbReference type="Gene3D" id="3.30.1300.30">
    <property type="entry name" value="GSPII I/J protein-like"/>
    <property type="match status" value="1"/>
</dbReference>
<dbReference type="Pfam" id="PF03934">
    <property type="entry name" value="T2SSK"/>
    <property type="match status" value="1"/>
</dbReference>
<evidence type="ECO:0000313" key="7">
    <source>
        <dbReference type="Proteomes" id="UP000182798"/>
    </source>
</evidence>
<dbReference type="PIRSF" id="PIRSF002786">
    <property type="entry name" value="XcpX"/>
    <property type="match status" value="1"/>
</dbReference>
<dbReference type="InterPro" id="IPR049179">
    <property type="entry name" value="T2SSK_SAM-like_2nd"/>
</dbReference>
<keyword evidence="1" id="KW-1003">Cell membrane</keyword>
<dbReference type="SUPFAM" id="SSF54523">
    <property type="entry name" value="Pili subunits"/>
    <property type="match status" value="1"/>
</dbReference>
<comment type="similarity">
    <text evidence="1">Belongs to the GSP K family.</text>
</comment>
<dbReference type="Proteomes" id="UP000278334">
    <property type="component" value="Chromosome"/>
</dbReference>
<feature type="transmembrane region" description="Helical" evidence="2">
    <location>
        <begin position="9"/>
        <end position="29"/>
    </location>
</feature>
<keyword evidence="9" id="KW-1185">Reference proteome</keyword>
<keyword evidence="2" id="KW-0812">Transmembrane</keyword>
<evidence type="ECO:0000313" key="8">
    <source>
        <dbReference type="Proteomes" id="UP000278334"/>
    </source>
</evidence>
<accession>A0A1J5TWE6</accession>
<dbReference type="EMBL" id="CAESAQ020000064">
    <property type="protein sequence ID" value="CAB5500904.1"/>
    <property type="molecule type" value="Genomic_DNA"/>
</dbReference>
<evidence type="ECO:0000313" key="6">
    <source>
        <dbReference type="EMBL" id="OIR25082.1"/>
    </source>
</evidence>